<keyword evidence="8" id="KW-0472">Membrane</keyword>
<feature type="transmembrane region" description="Helical" evidence="8">
    <location>
        <begin position="17"/>
        <end position="36"/>
    </location>
</feature>
<keyword evidence="5" id="KW-0547">Nucleotide-binding</keyword>
<keyword evidence="7" id="KW-0132">Cell division</keyword>
<dbReference type="Gene3D" id="3.90.190.20">
    <property type="entry name" value="Mur ligase, C-terminal domain"/>
    <property type="match status" value="1"/>
</dbReference>
<dbReference type="Pfam" id="PF02875">
    <property type="entry name" value="Mur_ligase_C"/>
    <property type="match status" value="1"/>
</dbReference>
<dbReference type="AlphaFoldDB" id="A0A2H0B710"/>
<dbReference type="NCBIfam" id="TIGR01087">
    <property type="entry name" value="murD"/>
    <property type="match status" value="1"/>
</dbReference>
<comment type="subcellular location">
    <subcellularLocation>
        <location evidence="1 7">Cytoplasm</location>
    </subcellularLocation>
</comment>
<evidence type="ECO:0000313" key="12">
    <source>
        <dbReference type="Proteomes" id="UP000229459"/>
    </source>
</evidence>
<dbReference type="Pfam" id="PF08245">
    <property type="entry name" value="Mur_ligase_M"/>
    <property type="match status" value="1"/>
</dbReference>
<comment type="catalytic activity">
    <reaction evidence="7">
        <text>UDP-N-acetyl-alpha-D-muramoyl-L-alanine + D-glutamate + ATP = UDP-N-acetyl-alpha-D-muramoyl-L-alanyl-D-glutamate + ADP + phosphate + H(+)</text>
        <dbReference type="Rhea" id="RHEA:16429"/>
        <dbReference type="ChEBI" id="CHEBI:15378"/>
        <dbReference type="ChEBI" id="CHEBI:29986"/>
        <dbReference type="ChEBI" id="CHEBI:30616"/>
        <dbReference type="ChEBI" id="CHEBI:43474"/>
        <dbReference type="ChEBI" id="CHEBI:83898"/>
        <dbReference type="ChEBI" id="CHEBI:83900"/>
        <dbReference type="ChEBI" id="CHEBI:456216"/>
        <dbReference type="EC" id="6.3.2.9"/>
    </reaction>
</comment>
<dbReference type="GO" id="GO:0071555">
    <property type="term" value="P:cell wall organization"/>
    <property type="evidence" value="ECO:0007669"/>
    <property type="project" value="UniProtKB-KW"/>
</dbReference>
<protein>
    <recommendedName>
        <fullName evidence="7">UDP-N-acetylmuramoylalanine--D-glutamate ligase</fullName>
        <ecNumber evidence="7">6.3.2.9</ecNumber>
    </recommendedName>
</protein>
<dbReference type="SUPFAM" id="SSF53244">
    <property type="entry name" value="MurD-like peptide ligases, peptide-binding domain"/>
    <property type="match status" value="1"/>
</dbReference>
<dbReference type="InterPro" id="IPR013221">
    <property type="entry name" value="Mur_ligase_cen"/>
</dbReference>
<dbReference type="PANTHER" id="PTHR43692:SF1">
    <property type="entry name" value="UDP-N-ACETYLMURAMOYLALANINE--D-GLUTAMATE LIGASE"/>
    <property type="match status" value="1"/>
</dbReference>
<dbReference type="SUPFAM" id="SSF51984">
    <property type="entry name" value="MurCD N-terminal domain"/>
    <property type="match status" value="1"/>
</dbReference>
<dbReference type="GO" id="GO:0005737">
    <property type="term" value="C:cytoplasm"/>
    <property type="evidence" value="ECO:0007669"/>
    <property type="project" value="UniProtKB-SubCell"/>
</dbReference>
<comment type="function">
    <text evidence="7">Cell wall formation. Catalyzes the addition of glutamate to the nucleotide precursor UDP-N-acetylmuramoyl-L-alanine (UMA).</text>
</comment>
<keyword evidence="8" id="KW-0812">Transmembrane</keyword>
<feature type="domain" description="Mur ligase central" evidence="10">
    <location>
        <begin position="128"/>
        <end position="253"/>
    </location>
</feature>
<evidence type="ECO:0000313" key="11">
    <source>
        <dbReference type="EMBL" id="PIP53419.1"/>
    </source>
</evidence>
<sequence length="461" mass="51983">MNLHLSQYKQFIKNKKVLIWGLGLQGGGISSAIFFAQNGARVKVTDLKTEIQLKKSLDKLSDYNIEYRLGHHDQIDFEWADVVVVNQDIFNRSSKSSYLDYLLSKKPNKFETEMGLFFKLCQAPIIGITGSRGKTTTTIAMGGLLKSTGNKVFVGGNIPQSMNLASIEYVNTCDWVVLELSNYQLHGIDYVQKSPHISVITSISADHLVSYDSLDDYVSDKKIIYRYQNHKDYLIIKQDGKYSDIFSNESHAKTLYFDSLTLPESWQLQIPGQHNRENLSAVYQVGKLLNINERMIKQSLTNFAGVAYRLENVATINRIVFVNDTTATTPTAAEIALKSFQNREIIWIGGGNTKNLPLDKLVETINTQVKKIILLEGLGSDQLLPLLKRKCADFEGRFLGVFDDFTKAVECAYKQASDKDVILLSPGFTSFGMFTNEFDRGEQFNQIVEKLKGTARAEEKN</sequence>
<dbReference type="Gene3D" id="3.40.50.720">
    <property type="entry name" value="NAD(P)-binding Rossmann-like Domain"/>
    <property type="match status" value="1"/>
</dbReference>
<dbReference type="Proteomes" id="UP000229459">
    <property type="component" value="Unassembled WGS sequence"/>
</dbReference>
<evidence type="ECO:0000259" key="9">
    <source>
        <dbReference type="Pfam" id="PF02875"/>
    </source>
</evidence>
<dbReference type="Gene3D" id="3.40.1190.10">
    <property type="entry name" value="Mur-like, catalytic domain"/>
    <property type="match status" value="1"/>
</dbReference>
<keyword evidence="7" id="KW-0573">Peptidoglycan synthesis</keyword>
<keyword evidence="4 11" id="KW-0436">Ligase</keyword>
<dbReference type="InterPro" id="IPR036565">
    <property type="entry name" value="Mur-like_cat_sf"/>
</dbReference>
<name>A0A2H0B710_9BACT</name>
<evidence type="ECO:0000259" key="10">
    <source>
        <dbReference type="Pfam" id="PF08245"/>
    </source>
</evidence>
<dbReference type="InterPro" id="IPR005762">
    <property type="entry name" value="MurD"/>
</dbReference>
<proteinExistence type="predicted"/>
<evidence type="ECO:0000256" key="1">
    <source>
        <dbReference type="ARBA" id="ARBA00004496"/>
    </source>
</evidence>
<evidence type="ECO:0000256" key="7">
    <source>
        <dbReference type="RuleBase" id="RU003664"/>
    </source>
</evidence>
<dbReference type="EMBL" id="PCSR01000024">
    <property type="protein sequence ID" value="PIP53419.1"/>
    <property type="molecule type" value="Genomic_DNA"/>
</dbReference>
<keyword evidence="6" id="KW-0067">ATP-binding</keyword>
<dbReference type="EC" id="6.3.2.9" evidence="7"/>
<comment type="pathway">
    <text evidence="2 7">Cell wall biogenesis; peptidoglycan biosynthesis.</text>
</comment>
<evidence type="ECO:0000256" key="6">
    <source>
        <dbReference type="ARBA" id="ARBA00022840"/>
    </source>
</evidence>
<organism evidence="11 12">
    <name type="scientific">Candidatus Beckwithbacteria bacterium CG23_combo_of_CG06-09_8_20_14_all_34_8</name>
    <dbReference type="NCBI Taxonomy" id="1974497"/>
    <lineage>
        <taxon>Bacteria</taxon>
        <taxon>Candidatus Beckwithiibacteriota</taxon>
    </lineage>
</organism>
<keyword evidence="3" id="KW-0963">Cytoplasm</keyword>
<keyword evidence="7" id="KW-0961">Cell wall biogenesis/degradation</keyword>
<accession>A0A2H0B710</accession>
<dbReference type="GO" id="GO:0008360">
    <property type="term" value="P:regulation of cell shape"/>
    <property type="evidence" value="ECO:0007669"/>
    <property type="project" value="UniProtKB-KW"/>
</dbReference>
<dbReference type="GO" id="GO:0051301">
    <property type="term" value="P:cell division"/>
    <property type="evidence" value="ECO:0007669"/>
    <property type="project" value="UniProtKB-KW"/>
</dbReference>
<dbReference type="GO" id="GO:0005524">
    <property type="term" value="F:ATP binding"/>
    <property type="evidence" value="ECO:0007669"/>
    <property type="project" value="UniProtKB-KW"/>
</dbReference>
<evidence type="ECO:0000256" key="5">
    <source>
        <dbReference type="ARBA" id="ARBA00022741"/>
    </source>
</evidence>
<gene>
    <name evidence="11" type="primary">murD</name>
    <name evidence="11" type="ORF">COX08_01105</name>
</gene>
<keyword evidence="7" id="KW-0131">Cell cycle</keyword>
<evidence type="ECO:0000256" key="3">
    <source>
        <dbReference type="ARBA" id="ARBA00022490"/>
    </source>
</evidence>
<feature type="domain" description="Mur ligase C-terminal" evidence="9">
    <location>
        <begin position="309"/>
        <end position="426"/>
    </location>
</feature>
<dbReference type="SUPFAM" id="SSF53623">
    <property type="entry name" value="MurD-like peptide ligases, catalytic domain"/>
    <property type="match status" value="1"/>
</dbReference>
<dbReference type="InterPro" id="IPR004101">
    <property type="entry name" value="Mur_ligase_C"/>
</dbReference>
<dbReference type="PANTHER" id="PTHR43692">
    <property type="entry name" value="UDP-N-ACETYLMURAMOYLALANINE--D-GLUTAMATE LIGASE"/>
    <property type="match status" value="1"/>
</dbReference>
<dbReference type="InterPro" id="IPR036615">
    <property type="entry name" value="Mur_ligase_C_dom_sf"/>
</dbReference>
<keyword evidence="8" id="KW-1133">Transmembrane helix</keyword>
<evidence type="ECO:0000256" key="8">
    <source>
        <dbReference type="SAM" id="Phobius"/>
    </source>
</evidence>
<dbReference type="UniPathway" id="UPA00219"/>
<keyword evidence="7" id="KW-0133">Cell shape</keyword>
<dbReference type="GO" id="GO:0008764">
    <property type="term" value="F:UDP-N-acetylmuramoylalanine-D-glutamate ligase activity"/>
    <property type="evidence" value="ECO:0007669"/>
    <property type="project" value="UniProtKB-EC"/>
</dbReference>
<evidence type="ECO:0000256" key="4">
    <source>
        <dbReference type="ARBA" id="ARBA00022598"/>
    </source>
</evidence>
<reference evidence="11 12" key="1">
    <citation type="submission" date="2017-09" db="EMBL/GenBank/DDBJ databases">
        <title>Depth-based differentiation of microbial function through sediment-hosted aquifers and enrichment of novel symbionts in the deep terrestrial subsurface.</title>
        <authorList>
            <person name="Probst A.J."/>
            <person name="Ladd B."/>
            <person name="Jarett J.K."/>
            <person name="Geller-Mcgrath D.E."/>
            <person name="Sieber C.M."/>
            <person name="Emerson J.B."/>
            <person name="Anantharaman K."/>
            <person name="Thomas B.C."/>
            <person name="Malmstrom R."/>
            <person name="Stieglmeier M."/>
            <person name="Klingl A."/>
            <person name="Woyke T."/>
            <person name="Ryan C.M."/>
            <person name="Banfield J.F."/>
        </authorList>
    </citation>
    <scope>NUCLEOTIDE SEQUENCE [LARGE SCALE GENOMIC DNA]</scope>
    <source>
        <strain evidence="11">CG23_combo_of_CG06-09_8_20_14_all_34_8</strain>
    </source>
</reference>
<evidence type="ECO:0000256" key="2">
    <source>
        <dbReference type="ARBA" id="ARBA00004752"/>
    </source>
</evidence>
<comment type="caution">
    <text evidence="11">The sequence shown here is derived from an EMBL/GenBank/DDBJ whole genome shotgun (WGS) entry which is preliminary data.</text>
</comment>
<dbReference type="GO" id="GO:0009252">
    <property type="term" value="P:peptidoglycan biosynthetic process"/>
    <property type="evidence" value="ECO:0007669"/>
    <property type="project" value="UniProtKB-UniPathway"/>
</dbReference>